<dbReference type="SUPFAM" id="SSF53822">
    <property type="entry name" value="Periplasmic binding protein-like I"/>
    <property type="match status" value="1"/>
</dbReference>
<keyword evidence="16" id="KW-0732">Signal</keyword>
<dbReference type="Pfam" id="PF01094">
    <property type="entry name" value="ANF_receptor"/>
    <property type="match status" value="1"/>
</dbReference>
<dbReference type="Gene3D" id="1.10.287.70">
    <property type="match status" value="1"/>
</dbReference>
<dbReference type="Gene3D" id="3.40.190.10">
    <property type="entry name" value="Periplasmic binding protein-like II"/>
    <property type="match status" value="2"/>
</dbReference>
<keyword evidence="8" id="KW-0675">Receptor</keyword>
<evidence type="ECO:0000259" key="18">
    <source>
        <dbReference type="SMART" id="SM00918"/>
    </source>
</evidence>
<sequence>MLSDHVFYLFLLIIYFSHGQSTIRIRIIDDNYNYTDFVNIKVPNVTFCGRKGLNLQLHWLNTLDSLPNLINILEFEQNLTDIYLTRTVQSHTNLIRDFCQINHIPFINMKSYGSKTMICSTTTTTTTSFIQEYFIMPNILQVLINYLKFNHVQKAIYIYDNDEATYRIYELLELMNKDEYYNNISLDIRTTRNDDIYSILYSIESNSLQKDRLSSYIVLDLHSYDDYERMFEKISHMGLTSDSYQYIIVSTFDVCLWMNKFNFTGQLIYFDYQQDDCTLDFQSSQNTYENSLSSTKSIHYKSYYRTTLSFRNNPSSSKSLNSTELIVKNSSLLLNDTNINLNLCHNKINSDDKYFSYSYFNSQLPESVQIYSRTLFDALNLIIRIVISNIVDCKTYRLKQTKKIKLNHCNFPYVNIFSIQKSLLNQFKKPIQLIGRYSTINNDYQSCYIDKNKDLSLTDKSLSSKIYYVTSLFEEPFLMLRKGTVLYTKYSQPQANLKELQGRIFDFHELEGYCVDLAEKVCSMLNITCQFRIVQDGRFGSKNKSTGIWDGMIGDIVSRKADMAIAPLTISQIRMEVVDFSKPFMNLGISIMISKPDAQKPGVFSFMNPVSTEIWLCLSLAYFAVSVVLFLTSRVVNSGWQRRVVRRPSYRSFSYPKSVNDRRKSLIESQRQKRDSVLSEHSNDFPTLTRSSIKRRHHYRTQLSDQHLSNLNINKDKKKKNESKQNTVHLFGISNALFFSFASFMRQSINLVPKSLSGRIAAISWWYFSLIFVSSYTANLVACLTVENLVAPIKNVEDLANQQEIKYGSLRNGTTSAFFEKSNVTIFQNMWAIMQRSSSEVFVTTNDEGVAKVRNSKGKYAFFIESTKNEYVNERYPCDTMKVGSDLDSKGYGIATRIGSDLTEVIDIIITNLKETGFLDKRKQRWWYDRSECTQTNKDKRFSELSLSSVTGLFYIFLFGIILSCLIAFTEFLITAKNESETLQINFREILQIKMIENMVGITINKQRQVEYGHVEHEYNYPCYNQEDEIIKQYTDYQLRKPQSDV</sequence>
<dbReference type="Pfam" id="PF10613">
    <property type="entry name" value="Lig_chan-Glu_bd"/>
    <property type="match status" value="1"/>
</dbReference>
<accession>A0A813ZCI4</accession>
<feature type="transmembrane region" description="Helical" evidence="15">
    <location>
        <begin position="613"/>
        <end position="636"/>
    </location>
</feature>
<keyword evidence="7 15" id="KW-0472">Membrane</keyword>
<keyword evidence="2" id="KW-0813">Transport</keyword>
<feature type="signal peptide" evidence="16">
    <location>
        <begin position="1"/>
        <end position="19"/>
    </location>
</feature>
<dbReference type="InterPro" id="IPR001828">
    <property type="entry name" value="ANF_lig-bd_rcpt"/>
</dbReference>
<keyword evidence="3 15" id="KW-0812">Transmembrane</keyword>
<evidence type="ECO:0000256" key="11">
    <source>
        <dbReference type="ARBA" id="ARBA00023286"/>
    </source>
</evidence>
<dbReference type="InterPro" id="IPR001320">
    <property type="entry name" value="Iontro_rcpt_C"/>
</dbReference>
<feature type="domain" description="Ionotropic glutamate receptor L-glutamate and glycine-binding" evidence="18">
    <location>
        <begin position="484"/>
        <end position="558"/>
    </location>
</feature>
<evidence type="ECO:0000256" key="10">
    <source>
        <dbReference type="ARBA" id="ARBA00023257"/>
    </source>
</evidence>
<dbReference type="InterPro" id="IPR015683">
    <property type="entry name" value="Ionotropic_Glu_rcpt"/>
</dbReference>
<keyword evidence="12" id="KW-0407">Ion channel</keyword>
<dbReference type="SUPFAM" id="SSF53850">
    <property type="entry name" value="Periplasmic binding protein-like II"/>
    <property type="match status" value="1"/>
</dbReference>
<evidence type="ECO:0000313" key="19">
    <source>
        <dbReference type="EMBL" id="CAF0896727.1"/>
    </source>
</evidence>
<feature type="region of interest" description="Disordered" evidence="14">
    <location>
        <begin position="663"/>
        <end position="684"/>
    </location>
</feature>
<comment type="subcellular location">
    <subcellularLocation>
        <location evidence="1">Membrane</location>
        <topology evidence="1">Multi-pass membrane protein</topology>
    </subcellularLocation>
    <subcellularLocation>
        <location evidence="13">Postsynaptic cell membrane</location>
    </subcellularLocation>
</comment>
<evidence type="ECO:0000256" key="8">
    <source>
        <dbReference type="ARBA" id="ARBA00023170"/>
    </source>
</evidence>
<evidence type="ECO:0000256" key="2">
    <source>
        <dbReference type="ARBA" id="ARBA00022448"/>
    </source>
</evidence>
<dbReference type="Proteomes" id="UP000663870">
    <property type="component" value="Unassembled WGS sequence"/>
</dbReference>
<dbReference type="AlphaFoldDB" id="A0A813ZCI4"/>
<keyword evidence="9" id="KW-0325">Glycoprotein</keyword>
<evidence type="ECO:0000256" key="9">
    <source>
        <dbReference type="ARBA" id="ARBA00023180"/>
    </source>
</evidence>
<dbReference type="SMART" id="SM00918">
    <property type="entry name" value="Lig_chan-Glu_bd"/>
    <property type="match status" value="1"/>
</dbReference>
<feature type="compositionally biased region" description="Basic and acidic residues" evidence="14">
    <location>
        <begin position="663"/>
        <end position="683"/>
    </location>
</feature>
<evidence type="ECO:0000256" key="12">
    <source>
        <dbReference type="ARBA" id="ARBA00023303"/>
    </source>
</evidence>
<evidence type="ECO:0000256" key="7">
    <source>
        <dbReference type="ARBA" id="ARBA00023136"/>
    </source>
</evidence>
<dbReference type="InterPro" id="IPR019594">
    <property type="entry name" value="Glu/Gly-bd"/>
</dbReference>
<protein>
    <submittedName>
        <fullName evidence="19">Uncharacterized protein</fullName>
    </submittedName>
</protein>
<evidence type="ECO:0000256" key="5">
    <source>
        <dbReference type="ARBA" id="ARBA00023018"/>
    </source>
</evidence>
<name>A0A813ZCI4_9BILA</name>
<keyword evidence="4 15" id="KW-1133">Transmembrane helix</keyword>
<feature type="chain" id="PRO_5032857520" evidence="16">
    <location>
        <begin position="20"/>
        <end position="1046"/>
    </location>
</feature>
<comment type="caution">
    <text evidence="19">The sequence shown here is derived from an EMBL/GenBank/DDBJ whole genome shotgun (WGS) entry which is preliminary data.</text>
</comment>
<evidence type="ECO:0000256" key="16">
    <source>
        <dbReference type="SAM" id="SignalP"/>
    </source>
</evidence>
<dbReference type="FunFam" id="3.40.190.10:FF:000087">
    <property type="entry name" value="glutamate receptor 4 isoform X2"/>
    <property type="match status" value="1"/>
</dbReference>
<evidence type="ECO:0000256" key="14">
    <source>
        <dbReference type="SAM" id="MobiDB-lite"/>
    </source>
</evidence>
<dbReference type="Gene3D" id="3.40.50.2300">
    <property type="match status" value="1"/>
</dbReference>
<keyword evidence="11" id="KW-1071">Ligand-gated ion channel</keyword>
<keyword evidence="20" id="KW-1185">Reference proteome</keyword>
<reference evidence="19" key="1">
    <citation type="submission" date="2021-02" db="EMBL/GenBank/DDBJ databases">
        <authorList>
            <person name="Nowell W R."/>
        </authorList>
    </citation>
    <scope>NUCLEOTIDE SEQUENCE</scope>
</reference>
<organism evidence="19 20">
    <name type="scientific">Rotaria sordida</name>
    <dbReference type="NCBI Taxonomy" id="392033"/>
    <lineage>
        <taxon>Eukaryota</taxon>
        <taxon>Metazoa</taxon>
        <taxon>Spiralia</taxon>
        <taxon>Gnathifera</taxon>
        <taxon>Rotifera</taxon>
        <taxon>Eurotatoria</taxon>
        <taxon>Bdelloidea</taxon>
        <taxon>Philodinida</taxon>
        <taxon>Philodinidae</taxon>
        <taxon>Rotaria</taxon>
    </lineage>
</organism>
<evidence type="ECO:0000256" key="3">
    <source>
        <dbReference type="ARBA" id="ARBA00022692"/>
    </source>
</evidence>
<keyword evidence="6" id="KW-0406">Ion transport</keyword>
<feature type="domain" description="Ionotropic glutamate receptor C-terminal" evidence="17">
    <location>
        <begin position="489"/>
        <end position="929"/>
    </location>
</feature>
<dbReference type="Pfam" id="PF00060">
    <property type="entry name" value="Lig_chan"/>
    <property type="match status" value="1"/>
</dbReference>
<feature type="transmembrane region" description="Helical" evidence="15">
    <location>
        <begin position="727"/>
        <end position="745"/>
    </location>
</feature>
<evidence type="ECO:0000313" key="20">
    <source>
        <dbReference type="Proteomes" id="UP000663870"/>
    </source>
</evidence>
<dbReference type="EMBL" id="CAJNOL010000161">
    <property type="protein sequence ID" value="CAF0896727.1"/>
    <property type="molecule type" value="Genomic_DNA"/>
</dbReference>
<evidence type="ECO:0000256" key="1">
    <source>
        <dbReference type="ARBA" id="ARBA00004141"/>
    </source>
</evidence>
<feature type="transmembrane region" description="Helical" evidence="15">
    <location>
        <begin position="945"/>
        <end position="969"/>
    </location>
</feature>
<dbReference type="InterPro" id="IPR028082">
    <property type="entry name" value="Peripla_BP_I"/>
</dbReference>
<proteinExistence type="predicted"/>
<dbReference type="FunFam" id="3.40.190.10:FF:000210">
    <property type="entry name" value="Glutamate receptor ionotropic, kainate 1"/>
    <property type="match status" value="1"/>
</dbReference>
<dbReference type="GO" id="GO:0045211">
    <property type="term" value="C:postsynaptic membrane"/>
    <property type="evidence" value="ECO:0007669"/>
    <property type="project" value="UniProtKB-SubCell"/>
</dbReference>
<keyword evidence="10" id="KW-0628">Postsynaptic cell membrane</keyword>
<gene>
    <name evidence="19" type="ORF">JXQ802_LOCUS8942</name>
</gene>
<evidence type="ECO:0000256" key="13">
    <source>
        <dbReference type="ARBA" id="ARBA00034100"/>
    </source>
</evidence>
<evidence type="ECO:0000256" key="15">
    <source>
        <dbReference type="SAM" id="Phobius"/>
    </source>
</evidence>
<evidence type="ECO:0000256" key="6">
    <source>
        <dbReference type="ARBA" id="ARBA00023065"/>
    </source>
</evidence>
<dbReference type="GO" id="GO:0015276">
    <property type="term" value="F:ligand-gated monoatomic ion channel activity"/>
    <property type="evidence" value="ECO:0007669"/>
    <property type="project" value="InterPro"/>
</dbReference>
<dbReference type="SMART" id="SM00079">
    <property type="entry name" value="PBPe"/>
    <property type="match status" value="1"/>
</dbReference>
<evidence type="ECO:0000259" key="17">
    <source>
        <dbReference type="SMART" id="SM00079"/>
    </source>
</evidence>
<feature type="transmembrane region" description="Helical" evidence="15">
    <location>
        <begin position="765"/>
        <end position="786"/>
    </location>
</feature>
<dbReference type="PANTHER" id="PTHR18966">
    <property type="entry name" value="IONOTROPIC GLUTAMATE RECEPTOR"/>
    <property type="match status" value="1"/>
</dbReference>
<evidence type="ECO:0000256" key="4">
    <source>
        <dbReference type="ARBA" id="ARBA00022989"/>
    </source>
</evidence>
<keyword evidence="5" id="KW-0770">Synapse</keyword>